<reference evidence="3 4" key="1">
    <citation type="journal article" date="2023" name="Life. Sci Alliance">
        <title>Evolutionary insights into 3D genome organization and epigenetic landscape of Vigna mungo.</title>
        <authorList>
            <person name="Junaid A."/>
            <person name="Singh B."/>
            <person name="Bhatia S."/>
        </authorList>
    </citation>
    <scope>NUCLEOTIDE SEQUENCE [LARGE SCALE GENOMIC DNA]</scope>
    <source>
        <strain evidence="3">Urdbean</strain>
    </source>
</reference>
<name>A0AAQ3P3E3_VIGMU</name>
<accession>A0AAQ3P3E3</accession>
<dbReference type="PANTHER" id="PTHR33018:SF34">
    <property type="entry name" value="OS02G0472350 PROTEIN"/>
    <property type="match status" value="1"/>
</dbReference>
<feature type="region of interest" description="Disordered" evidence="1">
    <location>
        <begin position="1"/>
        <end position="23"/>
    </location>
</feature>
<protein>
    <recommendedName>
        <fullName evidence="2">DUF8039 domain-containing protein</fullName>
    </recommendedName>
</protein>
<evidence type="ECO:0000313" key="3">
    <source>
        <dbReference type="EMBL" id="WVZ20170.1"/>
    </source>
</evidence>
<organism evidence="3 4">
    <name type="scientific">Vigna mungo</name>
    <name type="common">Black gram</name>
    <name type="synonym">Phaseolus mungo</name>
    <dbReference type="NCBI Taxonomy" id="3915"/>
    <lineage>
        <taxon>Eukaryota</taxon>
        <taxon>Viridiplantae</taxon>
        <taxon>Streptophyta</taxon>
        <taxon>Embryophyta</taxon>
        <taxon>Tracheophyta</taxon>
        <taxon>Spermatophyta</taxon>
        <taxon>Magnoliopsida</taxon>
        <taxon>eudicotyledons</taxon>
        <taxon>Gunneridae</taxon>
        <taxon>Pentapetalae</taxon>
        <taxon>rosids</taxon>
        <taxon>fabids</taxon>
        <taxon>Fabales</taxon>
        <taxon>Fabaceae</taxon>
        <taxon>Papilionoideae</taxon>
        <taxon>50 kb inversion clade</taxon>
        <taxon>NPAAA clade</taxon>
        <taxon>indigoferoid/millettioid clade</taxon>
        <taxon>Phaseoleae</taxon>
        <taxon>Vigna</taxon>
    </lineage>
</organism>
<gene>
    <name evidence="3" type="ORF">V8G54_007492</name>
</gene>
<dbReference type="Pfam" id="PF26133">
    <property type="entry name" value="DUF8039"/>
    <property type="match status" value="1"/>
</dbReference>
<dbReference type="EMBL" id="CP144699">
    <property type="protein sequence ID" value="WVZ20170.1"/>
    <property type="molecule type" value="Genomic_DNA"/>
</dbReference>
<evidence type="ECO:0000256" key="1">
    <source>
        <dbReference type="SAM" id="MobiDB-lite"/>
    </source>
</evidence>
<evidence type="ECO:0000313" key="4">
    <source>
        <dbReference type="Proteomes" id="UP001374535"/>
    </source>
</evidence>
<sequence length="149" mass="17083">MQVGPKHNVVHPDQMNPRSTKDSCVVEDEDEDIETDISYRCKLFVKDVPWVVAIGRVYPRGSTMHTMSMLNDLVKVVVEEIRNASAPLIMPSMEVQVVGDTLGTFISWPKDLIKSFSTKKVFCFSQLHYYISFNKTSYFKFVSMFCKSL</sequence>
<dbReference type="AlphaFoldDB" id="A0AAQ3P3E3"/>
<evidence type="ECO:0000259" key="2">
    <source>
        <dbReference type="Pfam" id="PF26133"/>
    </source>
</evidence>
<feature type="domain" description="DUF8039" evidence="2">
    <location>
        <begin position="38"/>
        <end position="114"/>
    </location>
</feature>
<dbReference type="Proteomes" id="UP001374535">
    <property type="component" value="Chromosome 2"/>
</dbReference>
<keyword evidence="4" id="KW-1185">Reference proteome</keyword>
<dbReference type="InterPro" id="IPR058352">
    <property type="entry name" value="DUF8039"/>
</dbReference>
<dbReference type="PANTHER" id="PTHR33018">
    <property type="entry name" value="OS10G0338966 PROTEIN-RELATED"/>
    <property type="match status" value="1"/>
</dbReference>
<proteinExistence type="predicted"/>